<sequence length="176" mass="20151">MGKWPDQILRRPANPVDPKMWLLGSSSSTNNQEQQQQQRLILQKAATILRNTARREGAVGLAAQQCGVDAKMVYLSSSSGTTDTGNNNNELVFINPRIVNRSIETNMNVWTEECLVLPPTFRATVLRDDWIDIEYDFSYEFRTSSSLMPMKRRFFGEQSRCLQHELDHDRGILITD</sequence>
<keyword evidence="3" id="KW-0648">Protein biosynthesis</keyword>
<dbReference type="OrthoDB" id="276063at2759"/>
<dbReference type="EC" id="3.5.1.88" evidence="2 3"/>
<dbReference type="InterPro" id="IPR036821">
    <property type="entry name" value="Peptide_deformylase_sf"/>
</dbReference>
<dbReference type="InterPro" id="IPR023635">
    <property type="entry name" value="Peptide_deformylase"/>
</dbReference>
<dbReference type="EMBL" id="KV784373">
    <property type="protein sequence ID" value="OEU10192.1"/>
    <property type="molecule type" value="Genomic_DNA"/>
</dbReference>
<name>A0A1E7EWC1_9STRA</name>
<comment type="function">
    <text evidence="3">Removes the formyl group from the N-terminal Met of newly synthesized proteins.</text>
</comment>
<dbReference type="KEGG" id="fcy:FRACYDRAFT_153912"/>
<dbReference type="Pfam" id="PF01327">
    <property type="entry name" value="Pep_deformylase"/>
    <property type="match status" value="1"/>
</dbReference>
<comment type="similarity">
    <text evidence="1 3">Belongs to the polypeptide deformylase family.</text>
</comment>
<keyword evidence="3" id="KW-0378">Hydrolase</keyword>
<comment type="catalytic activity">
    <reaction evidence="3">
        <text>N-terminal N-formyl-L-methionyl-[peptide] + H2O = N-terminal L-methionyl-[peptide] + formate</text>
        <dbReference type="Rhea" id="RHEA:24420"/>
        <dbReference type="Rhea" id="RHEA-COMP:10639"/>
        <dbReference type="Rhea" id="RHEA-COMP:10640"/>
        <dbReference type="ChEBI" id="CHEBI:15377"/>
        <dbReference type="ChEBI" id="CHEBI:15740"/>
        <dbReference type="ChEBI" id="CHEBI:49298"/>
        <dbReference type="ChEBI" id="CHEBI:64731"/>
        <dbReference type="EC" id="3.5.1.88"/>
    </reaction>
</comment>
<dbReference type="GO" id="GO:0046872">
    <property type="term" value="F:metal ion binding"/>
    <property type="evidence" value="ECO:0007669"/>
    <property type="project" value="UniProtKB-KW"/>
</dbReference>
<accession>A0A1E7EWC1</accession>
<keyword evidence="6" id="KW-1185">Reference proteome</keyword>
<evidence type="ECO:0000256" key="3">
    <source>
        <dbReference type="RuleBase" id="RU362111"/>
    </source>
</evidence>
<dbReference type="AlphaFoldDB" id="A0A1E7EWC1"/>
<organism evidence="5 6">
    <name type="scientific">Fragilariopsis cylindrus CCMP1102</name>
    <dbReference type="NCBI Taxonomy" id="635003"/>
    <lineage>
        <taxon>Eukaryota</taxon>
        <taxon>Sar</taxon>
        <taxon>Stramenopiles</taxon>
        <taxon>Ochrophyta</taxon>
        <taxon>Bacillariophyta</taxon>
        <taxon>Bacillariophyceae</taxon>
        <taxon>Bacillariophycidae</taxon>
        <taxon>Bacillariales</taxon>
        <taxon>Bacillariaceae</taxon>
        <taxon>Fragilariopsis</taxon>
    </lineage>
</organism>
<dbReference type="GO" id="GO:0006412">
    <property type="term" value="P:translation"/>
    <property type="evidence" value="ECO:0007669"/>
    <property type="project" value="UniProtKB-KW"/>
</dbReference>
<keyword evidence="3" id="KW-0479">Metal-binding</keyword>
<dbReference type="InParanoid" id="A0A1E7EWC1"/>
<dbReference type="PANTHER" id="PTHR10458">
    <property type="entry name" value="PEPTIDE DEFORMYLASE"/>
    <property type="match status" value="1"/>
</dbReference>
<evidence type="ECO:0000256" key="2">
    <source>
        <dbReference type="ARBA" id="ARBA00012175"/>
    </source>
</evidence>
<feature type="region of interest" description="Disordered" evidence="4">
    <location>
        <begin position="1"/>
        <end position="37"/>
    </location>
</feature>
<proteinExistence type="inferred from homology"/>
<reference evidence="5 6" key="1">
    <citation type="submission" date="2016-09" db="EMBL/GenBank/DDBJ databases">
        <title>Extensive genetic diversity and differential bi-allelic expression allows diatom success in the polar Southern Ocean.</title>
        <authorList>
            <consortium name="DOE Joint Genome Institute"/>
            <person name="Mock T."/>
            <person name="Otillar R.P."/>
            <person name="Strauss J."/>
            <person name="Dupont C."/>
            <person name="Frickenhaus S."/>
            <person name="Maumus F."/>
            <person name="Mcmullan M."/>
            <person name="Sanges R."/>
            <person name="Schmutz J."/>
            <person name="Toseland A."/>
            <person name="Valas R."/>
            <person name="Veluchamy A."/>
            <person name="Ward B.J."/>
            <person name="Allen A."/>
            <person name="Barry K."/>
            <person name="Falciatore A."/>
            <person name="Ferrante M."/>
            <person name="Fortunato A.E."/>
            <person name="Gloeckner G."/>
            <person name="Gruber A."/>
            <person name="Hipkin R."/>
            <person name="Janech M."/>
            <person name="Kroth P."/>
            <person name="Leese F."/>
            <person name="Lindquist E."/>
            <person name="Lyon B.R."/>
            <person name="Martin J."/>
            <person name="Mayer C."/>
            <person name="Parker M."/>
            <person name="Quesneville H."/>
            <person name="Raymond J."/>
            <person name="Uhlig C."/>
            <person name="Valentin K.U."/>
            <person name="Worden A.Z."/>
            <person name="Armbrust E.V."/>
            <person name="Bowler C."/>
            <person name="Green B."/>
            <person name="Moulton V."/>
            <person name="Van Oosterhout C."/>
            <person name="Grigoriev I."/>
        </authorList>
    </citation>
    <scope>NUCLEOTIDE SEQUENCE [LARGE SCALE GENOMIC DNA]</scope>
    <source>
        <strain evidence="5 6">CCMP1102</strain>
    </source>
</reference>
<evidence type="ECO:0000256" key="4">
    <source>
        <dbReference type="SAM" id="MobiDB-lite"/>
    </source>
</evidence>
<dbReference type="Proteomes" id="UP000095751">
    <property type="component" value="Unassembled WGS sequence"/>
</dbReference>
<dbReference type="Gene3D" id="3.90.45.10">
    <property type="entry name" value="Peptide deformylase"/>
    <property type="match status" value="1"/>
</dbReference>
<evidence type="ECO:0000313" key="6">
    <source>
        <dbReference type="Proteomes" id="UP000095751"/>
    </source>
</evidence>
<dbReference type="PANTHER" id="PTHR10458:SF22">
    <property type="entry name" value="PEPTIDE DEFORMYLASE"/>
    <property type="match status" value="1"/>
</dbReference>
<protein>
    <recommendedName>
        <fullName evidence="2 3">Peptide deformylase</fullName>
        <ecNumber evidence="2 3">3.5.1.88</ecNumber>
    </recommendedName>
</protein>
<evidence type="ECO:0000256" key="1">
    <source>
        <dbReference type="ARBA" id="ARBA00010759"/>
    </source>
</evidence>
<gene>
    <name evidence="5" type="ORF">FRACYDRAFT_153912</name>
</gene>
<dbReference type="GO" id="GO:0042586">
    <property type="term" value="F:peptide deformylase activity"/>
    <property type="evidence" value="ECO:0007669"/>
    <property type="project" value="UniProtKB-EC"/>
</dbReference>
<dbReference type="PRINTS" id="PR01576">
    <property type="entry name" value="PDEFORMYLASE"/>
</dbReference>
<feature type="non-terminal residue" evidence="5">
    <location>
        <position position="176"/>
    </location>
</feature>
<dbReference type="SUPFAM" id="SSF56420">
    <property type="entry name" value="Peptide deformylase"/>
    <property type="match status" value="1"/>
</dbReference>
<evidence type="ECO:0000313" key="5">
    <source>
        <dbReference type="EMBL" id="OEU10192.1"/>
    </source>
</evidence>
<feature type="compositionally biased region" description="Low complexity" evidence="4">
    <location>
        <begin position="25"/>
        <end position="37"/>
    </location>
</feature>